<gene>
    <name evidence="1" type="ORF">SAMN05216204_12612</name>
</gene>
<dbReference type="PIRSF" id="PIRSF007580">
    <property type="entry name" value="UCP07580"/>
    <property type="match status" value="1"/>
</dbReference>
<dbReference type="EMBL" id="FOLD01000026">
    <property type="protein sequence ID" value="SFD47672.1"/>
    <property type="molecule type" value="Genomic_DNA"/>
</dbReference>
<dbReference type="Pfam" id="PF10118">
    <property type="entry name" value="Metal_hydrol"/>
    <property type="match status" value="1"/>
</dbReference>
<evidence type="ECO:0008006" key="3">
    <source>
        <dbReference type="Google" id="ProtNLM"/>
    </source>
</evidence>
<dbReference type="Proteomes" id="UP000198639">
    <property type="component" value="Unassembled WGS sequence"/>
</dbReference>
<dbReference type="InterPro" id="IPR016516">
    <property type="entry name" value="UCP07580"/>
</dbReference>
<evidence type="ECO:0000313" key="2">
    <source>
        <dbReference type="Proteomes" id="UP000198639"/>
    </source>
</evidence>
<keyword evidence="2" id="KW-1185">Reference proteome</keyword>
<sequence>MSSLTVRKLDVDLSGGFGRRWLGGDAYRTQFFNALSMTFPIGEQMFIDSLRAIPEEQLRDPDLRAEVKDFVGQEATHRHMHLQYNAELERQGLSFVTGKGIARRVARIGRLGVRSRVAITCALEHYTAILADGVLRKPEWIEDAEPALRRLWEWHAVEELEHKAVAFDAYRAAGGGYWRRVLWFAHASLVFWIDVHRQTLHNLYRDGALWRPATWLSAARMWCGRRGLAWHMAGPVLQYFSPRFHPWQHDNRALLGAWLERNSEAWRPVRSTAP</sequence>
<dbReference type="PANTHER" id="PTHR39456:SF1">
    <property type="entry name" value="METAL-DEPENDENT HYDROLASE"/>
    <property type="match status" value="1"/>
</dbReference>
<dbReference type="STRING" id="1164594.SAMN05216204_12612"/>
<proteinExistence type="predicted"/>
<dbReference type="AlphaFoldDB" id="A0A1I1SMY4"/>
<dbReference type="RefSeq" id="WP_091876095.1">
    <property type="nucleotide sequence ID" value="NZ_FOLD01000026.1"/>
</dbReference>
<organism evidence="1 2">
    <name type="scientific">Massilia yuzhufengensis</name>
    <dbReference type="NCBI Taxonomy" id="1164594"/>
    <lineage>
        <taxon>Bacteria</taxon>
        <taxon>Pseudomonadati</taxon>
        <taxon>Pseudomonadota</taxon>
        <taxon>Betaproteobacteria</taxon>
        <taxon>Burkholderiales</taxon>
        <taxon>Oxalobacteraceae</taxon>
        <taxon>Telluria group</taxon>
        <taxon>Massilia</taxon>
    </lineage>
</organism>
<dbReference type="OrthoDB" id="4760165at2"/>
<protein>
    <recommendedName>
        <fullName evidence="3">Metal-dependent hydrolase</fullName>
    </recommendedName>
</protein>
<reference evidence="2" key="1">
    <citation type="submission" date="2016-10" db="EMBL/GenBank/DDBJ databases">
        <authorList>
            <person name="Varghese N."/>
            <person name="Submissions S."/>
        </authorList>
    </citation>
    <scope>NUCLEOTIDE SEQUENCE [LARGE SCALE GENOMIC DNA]</scope>
    <source>
        <strain evidence="2">CGMCC 1.12041</strain>
    </source>
</reference>
<accession>A0A1I1SMY4</accession>
<dbReference type="PANTHER" id="PTHR39456">
    <property type="entry name" value="METAL-DEPENDENT HYDROLASE"/>
    <property type="match status" value="1"/>
</dbReference>
<evidence type="ECO:0000313" key="1">
    <source>
        <dbReference type="EMBL" id="SFD47672.1"/>
    </source>
</evidence>
<name>A0A1I1SMY4_9BURK</name>